<organism evidence="1 2">
    <name type="scientific">Gordonia phage GTE6</name>
    <dbReference type="NCBI Taxonomy" id="1647474"/>
    <lineage>
        <taxon>Viruses</taxon>
        <taxon>Duplodnaviria</taxon>
        <taxon>Heunggongvirae</taxon>
        <taxon>Uroviricota</taxon>
        <taxon>Caudoviricetes</taxon>
        <taxon>Stackebrandtviridae</taxon>
        <taxon>Schenleyvirinae</taxon>
        <taxon>Dexdertvirus</taxon>
        <taxon>Dexdertvirus GTE6</taxon>
    </lineage>
</organism>
<dbReference type="KEGG" id="vg:26516858"/>
<evidence type="ECO:0000313" key="1">
    <source>
        <dbReference type="EMBL" id="AKI28717.1"/>
    </source>
</evidence>
<protein>
    <recommendedName>
        <fullName evidence="3">Helix-turn-helix DNA binding domain protein</fullName>
    </recommendedName>
</protein>
<reference evidence="1 2" key="1">
    <citation type="journal article" date="2015" name="PLoS ONE">
        <title>Lysis to Kill: Evaluation of the Lytic Abilities, and Genomics of Nine Bacteriophages Infective for Gordonia spp. and Their Potential Use in Activated Sludge Foam Biocontrol.</title>
        <authorList>
            <person name="Dyson Z.A."/>
            <person name="Tucci J."/>
            <person name="Seviour R.J."/>
            <person name="Petrovski S."/>
        </authorList>
    </citation>
    <scope>NUCLEOTIDE SEQUENCE [LARGE SCALE GENOMIC DNA]</scope>
</reference>
<name>A0A0K0MWU5_9CAUD</name>
<evidence type="ECO:0000313" key="2">
    <source>
        <dbReference type="Proteomes" id="UP000202434"/>
    </source>
</evidence>
<gene>
    <name evidence="1" type="ORF">GTE6_74</name>
</gene>
<proteinExistence type="predicted"/>
<dbReference type="RefSeq" id="YP_009188442.1">
    <property type="nucleotide sequence ID" value="NC_028665.1"/>
</dbReference>
<dbReference type="EMBL" id="KR053200">
    <property type="protein sequence ID" value="AKI28717.1"/>
    <property type="molecule type" value="Genomic_DNA"/>
</dbReference>
<keyword evidence="2" id="KW-1185">Reference proteome</keyword>
<dbReference type="GeneID" id="26516858"/>
<evidence type="ECO:0008006" key="3">
    <source>
        <dbReference type="Google" id="ProtNLM"/>
    </source>
</evidence>
<accession>A0A0K0MWU5</accession>
<sequence>MSAHDWPTDLGYRPPERIDLALLDDDLAEEWQHLRGFGWSDTRIAERFGMRLESIKRRGYRRSSKAAS</sequence>
<dbReference type="Proteomes" id="UP000202434">
    <property type="component" value="Segment"/>
</dbReference>